<dbReference type="InterPro" id="IPR013783">
    <property type="entry name" value="Ig-like_fold"/>
</dbReference>
<feature type="repeat" description="Filamin" evidence="2">
    <location>
        <begin position="205"/>
        <end position="235"/>
    </location>
</feature>
<dbReference type="Gene3D" id="2.60.40.10">
    <property type="entry name" value="Immunoglobulins"/>
    <property type="match status" value="3"/>
</dbReference>
<dbReference type="PROSITE" id="PS50194">
    <property type="entry name" value="FILAMIN_REPEAT"/>
    <property type="match status" value="4"/>
</dbReference>
<sequence length="551" mass="64352">MSNFSSIKKNNQLLIWKYLNDTNLHIKHTKIQLDDGRWRVEFIPINTGIHKIQRIIQTNSSSQVLTLSKINVVHFSTQRSVYGYKLYSKEESVQLVFDAADYKVNDICIQIKDPSEKLLERYECKYLSDYLAIKFRPRLTGVYFINFFDRTSHKMIASSPYKLIVHEPFREIMRSSGVYDLTRLIILAKNFDKEFKYASFYHLVVEFVSRTEGMHKIYLYIDNDLVDDSPFYVYINGERLCVYDPLNEPVSFKLTEDEHENGSVAIIPKLEGELPICNRYLSTKYLSTHKIAGLIEGRDFEAHIFVLTKPEYESLFQMDNYTTENIVEKPYVITLKEPNLEVDVYDPLGERVDVRYSADNLATFVPRTTGFFKIYISDYHGPVLGSPFYALIHSNKSPSCIESSGIRDSVLNEETTFIIRNKELEIDVLIKDPYEKKLLLRKRRIRQGFLQVWYTPQIIGPHEIFVTRKGIKVHTEPIVIFVSDPNRNATINQAFSFNIDATQAGEGFIRVNIKDPKFNDILPEINELDDRKYLVSFIPEIQDICRFYLKI</sequence>
<dbReference type="InterPro" id="IPR017868">
    <property type="entry name" value="Filamin/ABP280_repeat-like"/>
</dbReference>
<keyword evidence="1" id="KW-0677">Repeat</keyword>
<evidence type="ECO:0000256" key="1">
    <source>
        <dbReference type="ARBA" id="ARBA00022737"/>
    </source>
</evidence>
<feature type="repeat" description="Filamin" evidence="2">
    <location>
        <begin position="62"/>
        <end position="165"/>
    </location>
</feature>
<dbReference type="PANTHER" id="PTHR38537">
    <property type="entry name" value="JITTERBUG, ISOFORM N"/>
    <property type="match status" value="1"/>
</dbReference>
<proteinExistence type="predicted"/>
<dbReference type="InterPro" id="IPR014756">
    <property type="entry name" value="Ig_E-set"/>
</dbReference>
<protein>
    <submittedName>
        <fullName evidence="3">Filamin/ABP280 repeat containing protein</fullName>
    </submittedName>
</protein>
<name>A0A3M7RAM0_BRAPC</name>
<dbReference type="PANTHER" id="PTHR38537:SF8">
    <property type="entry name" value="FILAMIN-A"/>
    <property type="match status" value="1"/>
</dbReference>
<dbReference type="InterPro" id="IPR044801">
    <property type="entry name" value="Filamin"/>
</dbReference>
<evidence type="ECO:0000256" key="2">
    <source>
        <dbReference type="PROSITE-ProRule" id="PRU00087"/>
    </source>
</evidence>
<reference evidence="3 4" key="1">
    <citation type="journal article" date="2018" name="Sci. Rep.">
        <title>Genomic signatures of local adaptation to the degree of environmental predictability in rotifers.</title>
        <authorList>
            <person name="Franch-Gras L."/>
            <person name="Hahn C."/>
            <person name="Garcia-Roger E.M."/>
            <person name="Carmona M.J."/>
            <person name="Serra M."/>
            <person name="Gomez A."/>
        </authorList>
    </citation>
    <scope>NUCLEOTIDE SEQUENCE [LARGE SCALE GENOMIC DNA]</scope>
    <source>
        <strain evidence="3">HYR1</strain>
    </source>
</reference>
<feature type="repeat" description="Filamin" evidence="2">
    <location>
        <begin position="339"/>
        <end position="392"/>
    </location>
</feature>
<evidence type="ECO:0000313" key="3">
    <source>
        <dbReference type="EMBL" id="RNA20285.1"/>
    </source>
</evidence>
<dbReference type="AlphaFoldDB" id="A0A3M7RAM0"/>
<accession>A0A3M7RAM0</accession>
<keyword evidence="4" id="KW-1185">Reference proteome</keyword>
<dbReference type="EMBL" id="REGN01003882">
    <property type="protein sequence ID" value="RNA20285.1"/>
    <property type="molecule type" value="Genomic_DNA"/>
</dbReference>
<organism evidence="3 4">
    <name type="scientific">Brachionus plicatilis</name>
    <name type="common">Marine rotifer</name>
    <name type="synonym">Brachionus muelleri</name>
    <dbReference type="NCBI Taxonomy" id="10195"/>
    <lineage>
        <taxon>Eukaryota</taxon>
        <taxon>Metazoa</taxon>
        <taxon>Spiralia</taxon>
        <taxon>Gnathifera</taxon>
        <taxon>Rotifera</taxon>
        <taxon>Eurotatoria</taxon>
        <taxon>Monogononta</taxon>
        <taxon>Pseudotrocha</taxon>
        <taxon>Ploima</taxon>
        <taxon>Brachionidae</taxon>
        <taxon>Brachionus</taxon>
    </lineage>
</organism>
<dbReference type="GO" id="GO:0030036">
    <property type="term" value="P:actin cytoskeleton organization"/>
    <property type="evidence" value="ECO:0007669"/>
    <property type="project" value="InterPro"/>
</dbReference>
<gene>
    <name evidence="3" type="ORF">BpHYR1_031901</name>
</gene>
<dbReference type="GO" id="GO:0051015">
    <property type="term" value="F:actin filament binding"/>
    <property type="evidence" value="ECO:0007669"/>
    <property type="project" value="InterPro"/>
</dbReference>
<feature type="repeat" description="Filamin" evidence="2">
    <location>
        <begin position="472"/>
        <end position="540"/>
    </location>
</feature>
<evidence type="ECO:0000313" key="4">
    <source>
        <dbReference type="Proteomes" id="UP000276133"/>
    </source>
</evidence>
<dbReference type="STRING" id="10195.A0A3M7RAM0"/>
<dbReference type="SUPFAM" id="SSF81296">
    <property type="entry name" value="E set domains"/>
    <property type="match status" value="2"/>
</dbReference>
<dbReference type="Proteomes" id="UP000276133">
    <property type="component" value="Unassembled WGS sequence"/>
</dbReference>
<comment type="caution">
    <text evidence="3">The sequence shown here is derived from an EMBL/GenBank/DDBJ whole genome shotgun (WGS) entry which is preliminary data.</text>
</comment>